<reference evidence="13" key="1">
    <citation type="submission" date="2019-10" db="EMBL/GenBank/DDBJ databases">
        <title>Description of Paenibacillus glebae sp. nov.</title>
        <authorList>
            <person name="Carlier A."/>
            <person name="Qi S."/>
        </authorList>
    </citation>
    <scope>NUCLEOTIDE SEQUENCE</scope>
    <source>
        <strain evidence="13">LMG 31456</strain>
    </source>
</reference>
<evidence type="ECO:0000313" key="14">
    <source>
        <dbReference type="Proteomes" id="UP000641588"/>
    </source>
</evidence>
<evidence type="ECO:0000256" key="9">
    <source>
        <dbReference type="ARBA" id="ARBA00048132"/>
    </source>
</evidence>
<evidence type="ECO:0000256" key="10">
    <source>
        <dbReference type="RuleBase" id="RU003880"/>
    </source>
</evidence>
<evidence type="ECO:0000256" key="1">
    <source>
        <dbReference type="ARBA" id="ARBA00009333"/>
    </source>
</evidence>
<comment type="subunit">
    <text evidence="2 10">Homodimer.</text>
</comment>
<evidence type="ECO:0000256" key="6">
    <source>
        <dbReference type="ARBA" id="ARBA00023002"/>
    </source>
</evidence>
<feature type="domain" description="FAD/NAD(P)-binding" evidence="12">
    <location>
        <begin position="2"/>
        <end position="292"/>
    </location>
</feature>
<keyword evidence="5 10" id="KW-0274">FAD</keyword>
<dbReference type="PROSITE" id="PS00573">
    <property type="entry name" value="PYRIDINE_REDOX_2"/>
    <property type="match status" value="1"/>
</dbReference>
<dbReference type="InterPro" id="IPR050097">
    <property type="entry name" value="Ferredoxin-NADP_redctase_2"/>
</dbReference>
<dbReference type="EC" id="1.8.1.9" evidence="10"/>
<accession>A0A972K2H2</accession>
<evidence type="ECO:0000256" key="3">
    <source>
        <dbReference type="ARBA" id="ARBA00018719"/>
    </source>
</evidence>
<evidence type="ECO:0000256" key="8">
    <source>
        <dbReference type="ARBA" id="ARBA00023284"/>
    </source>
</evidence>
<dbReference type="GO" id="GO:0004791">
    <property type="term" value="F:thioredoxin-disulfide reductase (NADPH) activity"/>
    <property type="evidence" value="ECO:0007669"/>
    <property type="project" value="UniProtKB-UniRule"/>
</dbReference>
<evidence type="ECO:0000256" key="11">
    <source>
        <dbReference type="RuleBase" id="RU003881"/>
    </source>
</evidence>
<dbReference type="NCBIfam" id="TIGR01292">
    <property type="entry name" value="TRX_reduct"/>
    <property type="match status" value="1"/>
</dbReference>
<comment type="catalytic activity">
    <reaction evidence="9 10">
        <text>[thioredoxin]-dithiol + NADP(+) = [thioredoxin]-disulfide + NADPH + H(+)</text>
        <dbReference type="Rhea" id="RHEA:20345"/>
        <dbReference type="Rhea" id="RHEA-COMP:10698"/>
        <dbReference type="Rhea" id="RHEA-COMP:10700"/>
        <dbReference type="ChEBI" id="CHEBI:15378"/>
        <dbReference type="ChEBI" id="CHEBI:29950"/>
        <dbReference type="ChEBI" id="CHEBI:50058"/>
        <dbReference type="ChEBI" id="CHEBI:57783"/>
        <dbReference type="ChEBI" id="CHEBI:58349"/>
        <dbReference type="EC" id="1.8.1.9"/>
    </reaction>
</comment>
<evidence type="ECO:0000259" key="12">
    <source>
        <dbReference type="Pfam" id="PF07992"/>
    </source>
</evidence>
<dbReference type="InterPro" id="IPR023753">
    <property type="entry name" value="FAD/NAD-binding_dom"/>
</dbReference>
<keyword evidence="8 10" id="KW-0676">Redox-active center</keyword>
<evidence type="ECO:0000313" key="13">
    <source>
        <dbReference type="EMBL" id="NOU97734.1"/>
    </source>
</evidence>
<dbReference type="GO" id="GO:0019430">
    <property type="term" value="P:removal of superoxide radicals"/>
    <property type="evidence" value="ECO:0007669"/>
    <property type="project" value="UniProtKB-UniRule"/>
</dbReference>
<dbReference type="RefSeq" id="WP_171655982.1">
    <property type="nucleotide sequence ID" value="NZ_WHOD01000121.1"/>
</dbReference>
<keyword evidence="7" id="KW-1015">Disulfide bond</keyword>
<dbReference type="GO" id="GO:0005737">
    <property type="term" value="C:cytoplasm"/>
    <property type="evidence" value="ECO:0007669"/>
    <property type="project" value="InterPro"/>
</dbReference>
<protein>
    <recommendedName>
        <fullName evidence="3 10">Thioredoxin reductase</fullName>
        <ecNumber evidence="10">1.8.1.9</ecNumber>
    </recommendedName>
</protein>
<evidence type="ECO:0000256" key="4">
    <source>
        <dbReference type="ARBA" id="ARBA00022630"/>
    </source>
</evidence>
<dbReference type="InterPro" id="IPR036188">
    <property type="entry name" value="FAD/NAD-bd_sf"/>
</dbReference>
<keyword evidence="6 10" id="KW-0560">Oxidoreductase</keyword>
<dbReference type="PRINTS" id="PR00469">
    <property type="entry name" value="PNDRDTASEII"/>
</dbReference>
<dbReference type="InterPro" id="IPR008255">
    <property type="entry name" value="Pyr_nucl-diS_OxRdtase_2_AS"/>
</dbReference>
<dbReference type="Gene3D" id="3.50.50.60">
    <property type="entry name" value="FAD/NAD(P)-binding domain"/>
    <property type="match status" value="2"/>
</dbReference>
<dbReference type="Proteomes" id="UP000641588">
    <property type="component" value="Unassembled WGS sequence"/>
</dbReference>
<comment type="similarity">
    <text evidence="1 10">Belongs to the class-II pyridine nucleotide-disulfide oxidoreductase family.</text>
</comment>
<dbReference type="Pfam" id="PF07992">
    <property type="entry name" value="Pyr_redox_2"/>
    <property type="match status" value="1"/>
</dbReference>
<dbReference type="SUPFAM" id="SSF51905">
    <property type="entry name" value="FAD/NAD(P)-binding domain"/>
    <property type="match status" value="1"/>
</dbReference>
<proteinExistence type="inferred from homology"/>
<comment type="caution">
    <text evidence="13">The sequence shown here is derived from an EMBL/GenBank/DDBJ whole genome shotgun (WGS) entry which is preliminary data.</text>
</comment>
<sequence length="323" mass="34307">MYKTVIIGTGPGGLTAAIYLARANLNPLVIEGPEPGGQLTTTTEVENFPGFPDGIMGPELMDNMRKQAERFGAEFKSGWVNKVDFSKRPFTLTVEGMGEVQAESVIISTGASAKYLGIPGEKENVGRGVSTCATCDGFFFRNKKIIVVGGGDSAMEEANYLTRFASEVVLVNRRSELRASKIMQDRARANGKVSWGLNKTPLEVLAGERGVIGLKVTNNDTGLEEVIEADGVFIAIGHTPNTKFLGGQLTADDHGYLLVKPGTTEMNIPGVFACGDVQDSRYRQAISAAGSGCMAALDCERFLEDSHANSELILAGSGASEGN</sequence>
<comment type="cofactor">
    <cofactor evidence="11">
        <name>FAD</name>
        <dbReference type="ChEBI" id="CHEBI:57692"/>
    </cofactor>
    <text evidence="11">Binds 1 FAD per subunit.</text>
</comment>
<evidence type="ECO:0000256" key="7">
    <source>
        <dbReference type="ARBA" id="ARBA00023157"/>
    </source>
</evidence>
<evidence type="ECO:0000256" key="2">
    <source>
        <dbReference type="ARBA" id="ARBA00011738"/>
    </source>
</evidence>
<gene>
    <name evidence="13" type="primary">trxB</name>
    <name evidence="13" type="ORF">GC093_31565</name>
</gene>
<keyword evidence="4 10" id="KW-0285">Flavoprotein</keyword>
<organism evidence="13 14">
    <name type="scientific">Paenibacillus foliorum</name>
    <dbReference type="NCBI Taxonomy" id="2654974"/>
    <lineage>
        <taxon>Bacteria</taxon>
        <taxon>Bacillati</taxon>
        <taxon>Bacillota</taxon>
        <taxon>Bacilli</taxon>
        <taxon>Bacillales</taxon>
        <taxon>Paenibacillaceae</taxon>
        <taxon>Paenibacillus</taxon>
    </lineage>
</organism>
<dbReference type="AlphaFoldDB" id="A0A972K2H2"/>
<keyword evidence="14" id="KW-1185">Reference proteome</keyword>
<dbReference type="PANTHER" id="PTHR48105">
    <property type="entry name" value="THIOREDOXIN REDUCTASE 1-RELATED-RELATED"/>
    <property type="match status" value="1"/>
</dbReference>
<keyword evidence="11" id="KW-0521">NADP</keyword>
<dbReference type="PRINTS" id="PR00368">
    <property type="entry name" value="FADPNR"/>
</dbReference>
<dbReference type="InterPro" id="IPR005982">
    <property type="entry name" value="Thioredox_Rdtase"/>
</dbReference>
<dbReference type="EMBL" id="WHOD01000121">
    <property type="protein sequence ID" value="NOU97734.1"/>
    <property type="molecule type" value="Genomic_DNA"/>
</dbReference>
<evidence type="ECO:0000256" key="5">
    <source>
        <dbReference type="ARBA" id="ARBA00022827"/>
    </source>
</evidence>
<name>A0A972K2H2_9BACL</name>